<protein>
    <recommendedName>
        <fullName evidence="3">Sel1 repeat family protein</fullName>
    </recommendedName>
</protein>
<dbReference type="Gene3D" id="1.25.40.10">
    <property type="entry name" value="Tetratricopeptide repeat domain"/>
    <property type="match status" value="1"/>
</dbReference>
<dbReference type="EMBL" id="CBTK010000247">
    <property type="protein sequence ID" value="CDH46038.1"/>
    <property type="molecule type" value="Genomic_DNA"/>
</dbReference>
<dbReference type="InterPro" id="IPR050767">
    <property type="entry name" value="Sel1_AlgK"/>
</dbReference>
<gene>
    <name evidence="1" type="ORF">BN874_330009</name>
</gene>
<dbReference type="PANTHER" id="PTHR11102:SF160">
    <property type="entry name" value="ERAD-ASSOCIATED E3 UBIQUITIN-PROTEIN LIGASE COMPONENT HRD3"/>
    <property type="match status" value="1"/>
</dbReference>
<dbReference type="InterPro" id="IPR011990">
    <property type="entry name" value="TPR-like_helical_dom_sf"/>
</dbReference>
<proteinExistence type="predicted"/>
<evidence type="ECO:0000313" key="1">
    <source>
        <dbReference type="EMBL" id="CDH46038.1"/>
    </source>
</evidence>
<dbReference type="PANTHER" id="PTHR11102">
    <property type="entry name" value="SEL-1-LIKE PROTEIN"/>
    <property type="match status" value="1"/>
</dbReference>
<dbReference type="Proteomes" id="UP000019184">
    <property type="component" value="Unassembled WGS sequence"/>
</dbReference>
<evidence type="ECO:0000313" key="2">
    <source>
        <dbReference type="Proteomes" id="UP000019184"/>
    </source>
</evidence>
<dbReference type="Pfam" id="PF08238">
    <property type="entry name" value="Sel1"/>
    <property type="match status" value="2"/>
</dbReference>
<dbReference type="SUPFAM" id="SSF81901">
    <property type="entry name" value="HCP-like"/>
    <property type="match status" value="1"/>
</dbReference>
<dbReference type="InterPro" id="IPR006597">
    <property type="entry name" value="Sel1-like"/>
</dbReference>
<dbReference type="AlphaFoldDB" id="A0A7U7J497"/>
<dbReference type="SMART" id="SM00671">
    <property type="entry name" value="SEL1"/>
    <property type="match status" value="2"/>
</dbReference>
<dbReference type="OrthoDB" id="9792653at2"/>
<keyword evidence="2" id="KW-1185">Reference proteome</keyword>
<organism evidence="1 2">
    <name type="scientific">Candidatus Contendobacter odensis Run_B_J11</name>
    <dbReference type="NCBI Taxonomy" id="1400861"/>
    <lineage>
        <taxon>Bacteria</taxon>
        <taxon>Pseudomonadati</taxon>
        <taxon>Pseudomonadota</taxon>
        <taxon>Gammaproteobacteria</taxon>
        <taxon>Candidatus Competibacteraceae</taxon>
        <taxon>Candidatus Contendibacter</taxon>
    </lineage>
</organism>
<evidence type="ECO:0008006" key="3">
    <source>
        <dbReference type="Google" id="ProtNLM"/>
    </source>
</evidence>
<reference evidence="1 2" key="1">
    <citation type="journal article" date="2014" name="ISME J.">
        <title>Candidatus Competibacter-lineage genomes retrieved from metagenomes reveal functional metabolic diversity.</title>
        <authorList>
            <person name="McIlroy S.J."/>
            <person name="Albertsen M."/>
            <person name="Andresen E.K."/>
            <person name="Saunders A.M."/>
            <person name="Kristiansen R."/>
            <person name="Stokholm-Bjerregaard M."/>
            <person name="Nielsen K.L."/>
            <person name="Nielsen P.H."/>
        </authorList>
    </citation>
    <scope>NUCLEOTIDE SEQUENCE [LARGE SCALE GENOMIC DNA]</scope>
    <source>
        <strain evidence="1 2">Run_B_J11</strain>
    </source>
</reference>
<comment type="caution">
    <text evidence="1">The sequence shown here is derived from an EMBL/GenBank/DDBJ whole genome shotgun (WGS) entry which is preliminary data.</text>
</comment>
<accession>A0A7U7J497</accession>
<sequence length="201" mass="21884">MISVILIGETGSILPEPLSEINSMIKKLFFLLLTGALLGAAPIWAADGDWDRAKAAHERGDYTAEIAIIRPLAEKGFAFAQFNLGVLYDQGNGVPQDNALAMQWYQKAAEQGLSQAQVNLAIMYREGQGMPVNLTRAYFWFELADAQGDSQAPEAKRELAEKLTPAQVTEAERQATEFMFTHSFTVPPLPPYNPGSAHGGG</sequence>
<name>A0A7U7J497_9GAMM</name>